<organism evidence="1 2">
    <name type="scientific">Dyadobacter frigoris</name>
    <dbReference type="NCBI Taxonomy" id="2576211"/>
    <lineage>
        <taxon>Bacteria</taxon>
        <taxon>Pseudomonadati</taxon>
        <taxon>Bacteroidota</taxon>
        <taxon>Cytophagia</taxon>
        <taxon>Cytophagales</taxon>
        <taxon>Spirosomataceae</taxon>
        <taxon>Dyadobacter</taxon>
    </lineage>
</organism>
<reference evidence="1 2" key="1">
    <citation type="submission" date="2019-05" db="EMBL/GenBank/DDBJ databases">
        <title>Dyadobacter AR-3-8 sp. nov., isolated from arctic soil.</title>
        <authorList>
            <person name="Chaudhary D.K."/>
        </authorList>
    </citation>
    <scope>NUCLEOTIDE SEQUENCE [LARGE SCALE GENOMIC DNA]</scope>
    <source>
        <strain evidence="1 2">AR-3-8</strain>
    </source>
</reference>
<sequence length="275" mass="30741">MKRPVLTLLFLVVFTISLQAQDKLIKKNGAIIEGKVTEVGVREVRYQINPEPNSAKFVIRKAELSHIVFGNGETFVISDRPVAIESSVRPRVTNNEYGRNILTISPFKALDSGPGFGFSYERLVGNGQHIGIILPVSFIFHDYNIYDPLIGSNAKYLTNFYISPGVKIYPFGQRKVTYAVGPNIVTGFVKDTYSNYVSYPGGGGYYNSIESSRFRLGLVVNNYLNFQITSHINLGINGGLGMRYLDRQNSSSGFFYSNNDLSIIGEFAFNFGFRF</sequence>
<keyword evidence="2" id="KW-1185">Reference proteome</keyword>
<accession>A0A4U6D474</accession>
<evidence type="ECO:0000313" key="1">
    <source>
        <dbReference type="EMBL" id="TKT91466.1"/>
    </source>
</evidence>
<protein>
    <recommendedName>
        <fullName evidence="3">Outer membrane protein beta-barrel domain-containing protein</fullName>
    </recommendedName>
</protein>
<evidence type="ECO:0008006" key="3">
    <source>
        <dbReference type="Google" id="ProtNLM"/>
    </source>
</evidence>
<name>A0A4U6D474_9BACT</name>
<dbReference type="AlphaFoldDB" id="A0A4U6D474"/>
<comment type="caution">
    <text evidence="1">The sequence shown here is derived from an EMBL/GenBank/DDBJ whole genome shotgun (WGS) entry which is preliminary data.</text>
</comment>
<dbReference type="EMBL" id="SZVO01000006">
    <property type="protein sequence ID" value="TKT91466.1"/>
    <property type="molecule type" value="Genomic_DNA"/>
</dbReference>
<proteinExistence type="predicted"/>
<dbReference type="Proteomes" id="UP000304900">
    <property type="component" value="Unassembled WGS sequence"/>
</dbReference>
<dbReference type="RefSeq" id="WP_137340614.1">
    <property type="nucleotide sequence ID" value="NZ_BSQH01000003.1"/>
</dbReference>
<gene>
    <name evidence="1" type="ORF">FDK13_13925</name>
</gene>
<evidence type="ECO:0000313" key="2">
    <source>
        <dbReference type="Proteomes" id="UP000304900"/>
    </source>
</evidence>
<dbReference type="OrthoDB" id="937962at2"/>